<name>A0A517M3N9_9BACT</name>
<keyword evidence="5" id="KW-1185">Reference proteome</keyword>
<dbReference type="RefSeq" id="WP_246105751.1">
    <property type="nucleotide sequence ID" value="NZ_CP036261.1"/>
</dbReference>
<evidence type="ECO:0000259" key="3">
    <source>
        <dbReference type="Pfam" id="PF08308"/>
    </source>
</evidence>
<keyword evidence="2" id="KW-1133">Transmembrane helix</keyword>
<evidence type="ECO:0000256" key="1">
    <source>
        <dbReference type="SAM" id="MobiDB-lite"/>
    </source>
</evidence>
<sequence>MNGLGPRYYLSINLLVLGIVLACSGCVRRRLMVRTDPPGALVSVDNQVIGNSPAASPFVYYGTREIRVERDGYETQTLRHKINAPWYQLPGIDFIAETLWPFEIRDERVIDTKLVPRVSEPAEVIAGRADQLREQSRTGVATPLPTTAMPPTAVPLPPNSQTLPFGGVPAQVSQ</sequence>
<feature type="transmembrane region" description="Helical" evidence="2">
    <location>
        <begin position="6"/>
        <end position="27"/>
    </location>
</feature>
<proteinExistence type="predicted"/>
<feature type="compositionally biased region" description="Low complexity" evidence="1">
    <location>
        <begin position="140"/>
        <end position="151"/>
    </location>
</feature>
<dbReference type="KEGG" id="ruv:EC9_36920"/>
<dbReference type="AlphaFoldDB" id="A0A517M3N9"/>
<reference evidence="4 5" key="1">
    <citation type="submission" date="2019-02" db="EMBL/GenBank/DDBJ databases">
        <title>Deep-cultivation of Planctomycetes and their phenomic and genomic characterization uncovers novel biology.</title>
        <authorList>
            <person name="Wiegand S."/>
            <person name="Jogler M."/>
            <person name="Boedeker C."/>
            <person name="Pinto D."/>
            <person name="Vollmers J."/>
            <person name="Rivas-Marin E."/>
            <person name="Kohn T."/>
            <person name="Peeters S.H."/>
            <person name="Heuer A."/>
            <person name="Rast P."/>
            <person name="Oberbeckmann S."/>
            <person name="Bunk B."/>
            <person name="Jeske O."/>
            <person name="Meyerdierks A."/>
            <person name="Storesund J.E."/>
            <person name="Kallscheuer N."/>
            <person name="Luecker S."/>
            <person name="Lage O.M."/>
            <person name="Pohl T."/>
            <person name="Merkel B.J."/>
            <person name="Hornburger P."/>
            <person name="Mueller R.-W."/>
            <person name="Bruemmer F."/>
            <person name="Labrenz M."/>
            <person name="Spormann A.M."/>
            <person name="Op den Camp H."/>
            <person name="Overmann J."/>
            <person name="Amann R."/>
            <person name="Jetten M.S.M."/>
            <person name="Mascher T."/>
            <person name="Medema M.H."/>
            <person name="Devos D.P."/>
            <person name="Kaster A.-K."/>
            <person name="Ovreas L."/>
            <person name="Rohde M."/>
            <person name="Galperin M.Y."/>
            <person name="Jogler C."/>
        </authorList>
    </citation>
    <scope>NUCLEOTIDE SEQUENCE [LARGE SCALE GENOMIC DNA]</scope>
    <source>
        <strain evidence="4 5">EC9</strain>
    </source>
</reference>
<organism evidence="4 5">
    <name type="scientific">Rosistilla ulvae</name>
    <dbReference type="NCBI Taxonomy" id="1930277"/>
    <lineage>
        <taxon>Bacteria</taxon>
        <taxon>Pseudomonadati</taxon>
        <taxon>Planctomycetota</taxon>
        <taxon>Planctomycetia</taxon>
        <taxon>Pirellulales</taxon>
        <taxon>Pirellulaceae</taxon>
        <taxon>Rosistilla</taxon>
    </lineage>
</organism>
<evidence type="ECO:0000256" key="2">
    <source>
        <dbReference type="SAM" id="Phobius"/>
    </source>
</evidence>
<dbReference type="Proteomes" id="UP000319557">
    <property type="component" value="Chromosome"/>
</dbReference>
<accession>A0A517M3N9</accession>
<evidence type="ECO:0000313" key="4">
    <source>
        <dbReference type="EMBL" id="QDS89492.1"/>
    </source>
</evidence>
<dbReference type="Pfam" id="PF08308">
    <property type="entry name" value="PEGA"/>
    <property type="match status" value="1"/>
</dbReference>
<gene>
    <name evidence="4" type="ORF">EC9_36920</name>
</gene>
<dbReference type="PROSITE" id="PS51257">
    <property type="entry name" value="PROKAR_LIPOPROTEIN"/>
    <property type="match status" value="1"/>
</dbReference>
<protein>
    <submittedName>
        <fullName evidence="4">PEGA domain protein</fullName>
    </submittedName>
</protein>
<dbReference type="EMBL" id="CP036261">
    <property type="protein sequence ID" value="QDS89492.1"/>
    <property type="molecule type" value="Genomic_DNA"/>
</dbReference>
<keyword evidence="2" id="KW-0472">Membrane</keyword>
<evidence type="ECO:0000313" key="5">
    <source>
        <dbReference type="Proteomes" id="UP000319557"/>
    </source>
</evidence>
<feature type="domain" description="PEGA" evidence="3">
    <location>
        <begin position="31"/>
        <end position="77"/>
    </location>
</feature>
<feature type="region of interest" description="Disordered" evidence="1">
    <location>
        <begin position="131"/>
        <end position="174"/>
    </location>
</feature>
<dbReference type="InterPro" id="IPR013229">
    <property type="entry name" value="PEGA"/>
</dbReference>
<keyword evidence="2" id="KW-0812">Transmembrane</keyword>